<dbReference type="AlphaFoldDB" id="A0A3A8QLH2"/>
<dbReference type="EMBL" id="RAWM01000089">
    <property type="protein sequence ID" value="RKH64034.1"/>
    <property type="molecule type" value="Genomic_DNA"/>
</dbReference>
<dbReference type="GO" id="GO:0042578">
    <property type="term" value="F:phosphoric ester hydrolase activity"/>
    <property type="evidence" value="ECO:0007669"/>
    <property type="project" value="UniProtKB-ARBA"/>
</dbReference>
<dbReference type="Pfam" id="PF04185">
    <property type="entry name" value="Phosphoesterase"/>
    <property type="match status" value="1"/>
</dbReference>
<dbReference type="InterPro" id="IPR017850">
    <property type="entry name" value="Alkaline_phosphatase_core_sf"/>
</dbReference>
<dbReference type="SUPFAM" id="SSF53649">
    <property type="entry name" value="Alkaline phosphatase-like"/>
    <property type="match status" value="1"/>
</dbReference>
<dbReference type="Gene3D" id="3.40.720.10">
    <property type="entry name" value="Alkaline Phosphatase, subunit A"/>
    <property type="match status" value="2"/>
</dbReference>
<dbReference type="Proteomes" id="UP000282656">
    <property type="component" value="Unassembled WGS sequence"/>
</dbReference>
<gene>
    <name evidence="2" type="ORF">D7X96_26630</name>
</gene>
<dbReference type="OrthoDB" id="9770871at2"/>
<organism evidence="2 3">
    <name type="scientific">Corallococcus interemptor</name>
    <dbReference type="NCBI Taxonomy" id="2316720"/>
    <lineage>
        <taxon>Bacteria</taxon>
        <taxon>Pseudomonadati</taxon>
        <taxon>Myxococcota</taxon>
        <taxon>Myxococcia</taxon>
        <taxon>Myxococcales</taxon>
        <taxon>Cystobacterineae</taxon>
        <taxon>Myxococcaceae</taxon>
        <taxon>Corallococcus</taxon>
    </lineage>
</organism>
<keyword evidence="3" id="KW-1185">Reference proteome</keyword>
<accession>A0A3A8QLH2</accession>
<dbReference type="RefSeq" id="WP_147468406.1">
    <property type="nucleotide sequence ID" value="NZ_RAWM01000089.1"/>
</dbReference>
<keyword evidence="1" id="KW-0378">Hydrolase</keyword>
<comment type="caution">
    <text evidence="2">The sequence shown here is derived from an EMBL/GenBank/DDBJ whole genome shotgun (WGS) entry which is preliminary data.</text>
</comment>
<dbReference type="PANTHER" id="PTHR31956">
    <property type="entry name" value="NON-SPECIFIC PHOSPHOLIPASE C4-RELATED"/>
    <property type="match status" value="1"/>
</dbReference>
<dbReference type="PANTHER" id="PTHR31956:SF1">
    <property type="entry name" value="NON-SPECIFIC PHOSPHOLIPASE C1"/>
    <property type="match status" value="1"/>
</dbReference>
<protein>
    <recommendedName>
        <fullName evidence="4">Phosphoesterase</fullName>
    </recommendedName>
</protein>
<dbReference type="InterPro" id="IPR007312">
    <property type="entry name" value="Phosphoesterase"/>
</dbReference>
<evidence type="ECO:0000313" key="2">
    <source>
        <dbReference type="EMBL" id="RKH64034.1"/>
    </source>
</evidence>
<dbReference type="GO" id="GO:0009395">
    <property type="term" value="P:phospholipid catabolic process"/>
    <property type="evidence" value="ECO:0007669"/>
    <property type="project" value="TreeGrafter"/>
</dbReference>
<proteinExistence type="predicted"/>
<name>A0A3A8QLH2_9BACT</name>
<evidence type="ECO:0000256" key="1">
    <source>
        <dbReference type="ARBA" id="ARBA00022801"/>
    </source>
</evidence>
<reference evidence="3" key="1">
    <citation type="submission" date="2018-09" db="EMBL/GenBank/DDBJ databases">
        <authorList>
            <person name="Livingstone P.G."/>
            <person name="Whitworth D.E."/>
        </authorList>
    </citation>
    <scope>NUCLEOTIDE SEQUENCE [LARGE SCALE GENOMIC DNA]</scope>
    <source>
        <strain evidence="3">AB047A</strain>
    </source>
</reference>
<sequence>MAGLEKINHIVVLMLENRSFDHMLGYLKNSGLPELDGQEQANTNVFNNRAYGPEHLSNPVFKVDPEHGFEAVKEQIAGGTMSGFVKNFAPRAQAKGKDPGLIMGFHNEKEVPTYDYLARRFAVCDRWFAPVPGPTWPNRHFALCGHSEGKTGNGHFIGAPTIFDHLTAKGVSWRYFSHDVAFLRTATKYLGDLQHIRKVQDFYTQASQGTLPSVSFIDPNFTLQETLFGWGYSNDDHPPADIRRGQQLVARIYNVLLLARYNKWAETLFVVTYDEHGGFYDHVPPPAAAAPGGDPRFASYGVRVPALVISPWVESGSVSHQVFDHTSTLKTIINRFLVPRGGAPDMGERVAAANDLSALLTRTTARTDCKPAPGVQINNTSVFPLKFGDVAGLEKMKSLAEPAVASLTPTLEPTDMQLEMLGLREKAVAAGVPVELL</sequence>
<evidence type="ECO:0000313" key="3">
    <source>
        <dbReference type="Proteomes" id="UP000282656"/>
    </source>
</evidence>
<evidence type="ECO:0008006" key="4">
    <source>
        <dbReference type="Google" id="ProtNLM"/>
    </source>
</evidence>